<accession>A0AAP9S5E9</accession>
<protein>
    <submittedName>
        <fullName evidence="1">Uncharacterized protein</fullName>
    </submittedName>
</protein>
<dbReference type="AlphaFoldDB" id="A0AAP9S5E9"/>
<name>A0AAP9S5E9_9FIRM</name>
<organism evidence="1 2">
    <name type="scientific">Enterocloster clostridioformis</name>
    <dbReference type="NCBI Taxonomy" id="1531"/>
    <lineage>
        <taxon>Bacteria</taxon>
        <taxon>Bacillati</taxon>
        <taxon>Bacillota</taxon>
        <taxon>Clostridia</taxon>
        <taxon>Lachnospirales</taxon>
        <taxon>Lachnospiraceae</taxon>
        <taxon>Enterocloster</taxon>
    </lineage>
</organism>
<reference evidence="1 2" key="1">
    <citation type="submission" date="2019-11" db="EMBL/GenBank/DDBJ databases">
        <title>FDA dAtabase for Regulatory Grade micrObial Sequences (FDA-ARGOS): Supporting development and validation of Infectious Disease Dx tests.</title>
        <authorList>
            <person name="Turner S."/>
            <person name="Byrd R."/>
            <person name="Tallon L."/>
            <person name="Sadzewicz L."/>
            <person name="Vavikolanu K."/>
            <person name="Mehta A."/>
            <person name="Aluvathingal J."/>
            <person name="Nadendla S."/>
            <person name="Myers T."/>
            <person name="Yan Y."/>
            <person name="Sichtig H."/>
        </authorList>
    </citation>
    <scope>NUCLEOTIDE SEQUENCE [LARGE SCALE GENOMIC DNA]</scope>
    <source>
        <strain evidence="1 2">FDAARGOS_739</strain>
    </source>
</reference>
<dbReference type="Proteomes" id="UP000501069">
    <property type="component" value="Chromosome"/>
</dbReference>
<dbReference type="RefSeq" id="WP_002588642.1">
    <property type="nucleotide sequence ID" value="NZ_CABKQO010000001.1"/>
</dbReference>
<evidence type="ECO:0000313" key="2">
    <source>
        <dbReference type="Proteomes" id="UP000501069"/>
    </source>
</evidence>
<gene>
    <name evidence="1" type="ORF">FOC47_00460</name>
</gene>
<sequence length="106" mass="12073">MKEFECSKCHSKDIFIEKSDSNTGLYCGDCGKWITWLNKDQIRLAERQIASSAYNIDMVLEQLEDYGKYKGLLRCEGEGFENYIPVSVAKQIVKGRGLNGVMGYMD</sequence>
<dbReference type="GeneID" id="57959620"/>
<evidence type="ECO:0000313" key="1">
    <source>
        <dbReference type="EMBL" id="QIX89187.1"/>
    </source>
</evidence>
<dbReference type="EMBL" id="CP050964">
    <property type="protein sequence ID" value="QIX89187.1"/>
    <property type="molecule type" value="Genomic_DNA"/>
</dbReference>
<proteinExistence type="predicted"/>